<dbReference type="Pfam" id="PF01817">
    <property type="entry name" value="CM_2"/>
    <property type="match status" value="1"/>
</dbReference>
<proteinExistence type="predicted"/>
<dbReference type="SMART" id="SM00830">
    <property type="entry name" value="CM_2"/>
    <property type="match status" value="1"/>
</dbReference>
<dbReference type="GO" id="GO:0046417">
    <property type="term" value="P:chorismate metabolic process"/>
    <property type="evidence" value="ECO:0007669"/>
    <property type="project" value="InterPro"/>
</dbReference>
<dbReference type="OrthoDB" id="514491at2"/>
<name>A0A1H9VDL5_9RHOB</name>
<gene>
    <name evidence="5" type="ORF">SAMN04490244_10734</name>
</gene>
<dbReference type="InterPro" id="IPR002701">
    <property type="entry name" value="CM_II_prokaryot"/>
</dbReference>
<feature type="coiled-coil region" evidence="3">
    <location>
        <begin position="10"/>
        <end position="37"/>
    </location>
</feature>
<evidence type="ECO:0000256" key="2">
    <source>
        <dbReference type="ARBA" id="ARBA00023235"/>
    </source>
</evidence>
<sequence>MKPANECASMAELREAIDTLDDELVRLLAQRRDYIDRAVALKRREDLPARLEDRVTQVLERVKARAAEADLDPALAETLWTHLVEWSIAREERVLGE</sequence>
<evidence type="ECO:0000256" key="3">
    <source>
        <dbReference type="SAM" id="Coils"/>
    </source>
</evidence>
<dbReference type="SUPFAM" id="SSF48600">
    <property type="entry name" value="Chorismate mutase II"/>
    <property type="match status" value="1"/>
</dbReference>
<evidence type="ECO:0000256" key="1">
    <source>
        <dbReference type="ARBA" id="ARBA00012404"/>
    </source>
</evidence>
<dbReference type="InterPro" id="IPR036263">
    <property type="entry name" value="Chorismate_II_sf"/>
</dbReference>
<feature type="domain" description="Chorismate mutase" evidence="4">
    <location>
        <begin position="4"/>
        <end position="95"/>
    </location>
</feature>
<dbReference type="PANTHER" id="PTHR38041:SF1">
    <property type="entry name" value="CHORISMATE MUTASE"/>
    <property type="match status" value="1"/>
</dbReference>
<dbReference type="PROSITE" id="PS51168">
    <property type="entry name" value="CHORISMATE_MUT_2"/>
    <property type="match status" value="1"/>
</dbReference>
<keyword evidence="2" id="KW-0413">Isomerase</keyword>
<evidence type="ECO:0000313" key="6">
    <source>
        <dbReference type="Proteomes" id="UP000198885"/>
    </source>
</evidence>
<evidence type="ECO:0000259" key="4">
    <source>
        <dbReference type="PROSITE" id="PS51168"/>
    </source>
</evidence>
<keyword evidence="3" id="KW-0175">Coiled coil</keyword>
<reference evidence="5 6" key="1">
    <citation type="submission" date="2016-10" db="EMBL/GenBank/DDBJ databases">
        <authorList>
            <person name="de Groot N.N."/>
        </authorList>
    </citation>
    <scope>NUCLEOTIDE SEQUENCE [LARGE SCALE GENOMIC DNA]</scope>
    <source>
        <strain evidence="5 6">DSM 23042</strain>
    </source>
</reference>
<accession>A0A1H9VDL5</accession>
<dbReference type="GO" id="GO:0004106">
    <property type="term" value="F:chorismate mutase activity"/>
    <property type="evidence" value="ECO:0007669"/>
    <property type="project" value="UniProtKB-EC"/>
</dbReference>
<keyword evidence="6" id="KW-1185">Reference proteome</keyword>
<dbReference type="Gene3D" id="1.20.59.10">
    <property type="entry name" value="Chorismate mutase"/>
    <property type="match status" value="1"/>
</dbReference>
<dbReference type="EMBL" id="FOGU01000007">
    <property type="protein sequence ID" value="SES19752.1"/>
    <property type="molecule type" value="Genomic_DNA"/>
</dbReference>
<dbReference type="GO" id="GO:0009697">
    <property type="term" value="P:salicylic acid biosynthetic process"/>
    <property type="evidence" value="ECO:0007669"/>
    <property type="project" value="TreeGrafter"/>
</dbReference>
<dbReference type="EC" id="5.4.99.5" evidence="1"/>
<organism evidence="5 6">
    <name type="scientific">Tranquillimonas rosea</name>
    <dbReference type="NCBI Taxonomy" id="641238"/>
    <lineage>
        <taxon>Bacteria</taxon>
        <taxon>Pseudomonadati</taxon>
        <taxon>Pseudomonadota</taxon>
        <taxon>Alphaproteobacteria</taxon>
        <taxon>Rhodobacterales</taxon>
        <taxon>Roseobacteraceae</taxon>
        <taxon>Tranquillimonas</taxon>
    </lineage>
</organism>
<dbReference type="PANTHER" id="PTHR38041">
    <property type="entry name" value="CHORISMATE MUTASE"/>
    <property type="match status" value="1"/>
</dbReference>
<dbReference type="InterPro" id="IPR036979">
    <property type="entry name" value="CM_dom_sf"/>
</dbReference>
<protein>
    <recommendedName>
        <fullName evidence="1">chorismate mutase</fullName>
        <ecNumber evidence="1">5.4.99.5</ecNumber>
    </recommendedName>
</protein>
<dbReference type="STRING" id="641238.SAMN04490244_10734"/>
<dbReference type="Proteomes" id="UP000198885">
    <property type="component" value="Unassembled WGS sequence"/>
</dbReference>
<evidence type="ECO:0000313" key="5">
    <source>
        <dbReference type="EMBL" id="SES19752.1"/>
    </source>
</evidence>
<dbReference type="InterPro" id="IPR051331">
    <property type="entry name" value="Chorismate_mutase-related"/>
</dbReference>
<dbReference type="AlphaFoldDB" id="A0A1H9VDL5"/>